<reference evidence="2 3" key="1">
    <citation type="submission" date="2016-09" db="EMBL/GenBank/DDBJ databases">
        <title>Extensive genetic diversity and differential bi-allelic expression allows diatom success in the polar Southern Ocean.</title>
        <authorList>
            <consortium name="DOE Joint Genome Institute"/>
            <person name="Mock T."/>
            <person name="Otillar R.P."/>
            <person name="Strauss J."/>
            <person name="Dupont C."/>
            <person name="Frickenhaus S."/>
            <person name="Maumus F."/>
            <person name="Mcmullan M."/>
            <person name="Sanges R."/>
            <person name="Schmutz J."/>
            <person name="Toseland A."/>
            <person name="Valas R."/>
            <person name="Veluchamy A."/>
            <person name="Ward B.J."/>
            <person name="Allen A."/>
            <person name="Barry K."/>
            <person name="Falciatore A."/>
            <person name="Ferrante M."/>
            <person name="Fortunato A.E."/>
            <person name="Gloeckner G."/>
            <person name="Gruber A."/>
            <person name="Hipkin R."/>
            <person name="Janech M."/>
            <person name="Kroth P."/>
            <person name="Leese F."/>
            <person name="Lindquist E."/>
            <person name="Lyon B.R."/>
            <person name="Martin J."/>
            <person name="Mayer C."/>
            <person name="Parker M."/>
            <person name="Quesneville H."/>
            <person name="Raymond J."/>
            <person name="Uhlig C."/>
            <person name="Valentin K.U."/>
            <person name="Worden A.Z."/>
            <person name="Armbrust E.V."/>
            <person name="Bowler C."/>
            <person name="Green B."/>
            <person name="Moulton V."/>
            <person name="Van Oosterhout C."/>
            <person name="Grigoriev I."/>
        </authorList>
    </citation>
    <scope>NUCLEOTIDE SEQUENCE [LARGE SCALE GENOMIC DNA]</scope>
    <source>
        <strain evidence="2 3">CCMP1102</strain>
    </source>
</reference>
<evidence type="ECO:0000313" key="2">
    <source>
        <dbReference type="EMBL" id="OEU23291.1"/>
    </source>
</evidence>
<feature type="compositionally biased region" description="Basic and acidic residues" evidence="1">
    <location>
        <begin position="13"/>
        <end position="25"/>
    </location>
</feature>
<dbReference type="EMBL" id="KV784353">
    <property type="protein sequence ID" value="OEU23291.1"/>
    <property type="molecule type" value="Genomic_DNA"/>
</dbReference>
<dbReference type="Proteomes" id="UP000095751">
    <property type="component" value="Unassembled WGS sequence"/>
</dbReference>
<evidence type="ECO:0000313" key="3">
    <source>
        <dbReference type="Proteomes" id="UP000095751"/>
    </source>
</evidence>
<sequence length="287" mass="32646">MYAIYSNKGISPSDRDRRHVLESRSNRQRRGPTTTNNNPKIKSSSIVLLPPYSYNTTSSSSSFSSNNDNNRKKKNNTTTNNNKQERQLQIAVDDLLQEHQDEIQRPKPRCTIHHRDSFSTISTRASILTSSQHHCQVKGEKRCGEFIIPTEISFSSSSSSLHSVPSSTTTKVDYTNIPLGSNHSNNSNNSKIKKSSKHLPDFPDSNVIFDLYADDDDDDIMFIPPVVVEKDLIIASTIRSRELRMRKQRIIKRRESMGIINSAPAPSLPLRRKEMDQLSIGMRRFEI</sequence>
<feature type="region of interest" description="Disordered" evidence="1">
    <location>
        <begin position="175"/>
        <end position="197"/>
    </location>
</feature>
<name>A0A1E7FYR1_9STRA</name>
<organism evidence="2 3">
    <name type="scientific">Fragilariopsis cylindrus CCMP1102</name>
    <dbReference type="NCBI Taxonomy" id="635003"/>
    <lineage>
        <taxon>Eukaryota</taxon>
        <taxon>Sar</taxon>
        <taxon>Stramenopiles</taxon>
        <taxon>Ochrophyta</taxon>
        <taxon>Bacillariophyta</taxon>
        <taxon>Bacillariophyceae</taxon>
        <taxon>Bacillariophycidae</taxon>
        <taxon>Bacillariales</taxon>
        <taxon>Bacillariaceae</taxon>
        <taxon>Fragilariopsis</taxon>
    </lineage>
</organism>
<protein>
    <submittedName>
        <fullName evidence="2">Uncharacterized protein</fullName>
    </submittedName>
</protein>
<proteinExistence type="predicted"/>
<feature type="compositionally biased region" description="Low complexity" evidence="1">
    <location>
        <begin position="53"/>
        <end position="68"/>
    </location>
</feature>
<accession>A0A1E7FYR1</accession>
<dbReference type="KEGG" id="fcy:FRACYDRAFT_233464"/>
<dbReference type="InParanoid" id="A0A1E7FYR1"/>
<gene>
    <name evidence="2" type="ORF">FRACYDRAFT_233464</name>
</gene>
<dbReference type="AlphaFoldDB" id="A0A1E7FYR1"/>
<feature type="compositionally biased region" description="Low complexity" evidence="1">
    <location>
        <begin position="181"/>
        <end position="190"/>
    </location>
</feature>
<evidence type="ECO:0000256" key="1">
    <source>
        <dbReference type="SAM" id="MobiDB-lite"/>
    </source>
</evidence>
<feature type="compositionally biased region" description="Polar residues" evidence="1">
    <location>
        <begin position="31"/>
        <end position="46"/>
    </location>
</feature>
<feature type="region of interest" description="Disordered" evidence="1">
    <location>
        <begin position="1"/>
        <end position="85"/>
    </location>
</feature>
<keyword evidence="3" id="KW-1185">Reference proteome</keyword>